<dbReference type="SUPFAM" id="SSF53756">
    <property type="entry name" value="UDP-Glycosyltransferase/glycogen phosphorylase"/>
    <property type="match status" value="1"/>
</dbReference>
<sequence>MTTGSRILLLSHAADNPNGGASRVFHLLAQGLEDLGHEVTLLHLEDMELPSNRVARLVAARTLMPVLLDRAGRKQDPSAFDVVLSPSGLGYRLYDALKTSDHRPLLVNLIHGLAKYDHAAYMTESQLGHWLVTVPYRLVTGPAQVRWDDLGIKASDVTVVQNLRDLSDVRDTLGGEDRVRLIPPAVHPELLDSSSDIVPPEDRAAAGILWFGTWEARKGAHHVPGAFREIRRSHPEATLTLGGTGKPEHEMREFFSPEDRSSVRVLPRISNAEQAAIFNESSIFLFPSLSEGFGLALAEAMCFGLAAVTTSTAFGGDYLTDQVDARVVPPTSAHLSRAVVDLVEDPAKRSALAARGRAIARTFTLERSAAAYSKMFEDERALSSRATTPSRKTF</sequence>
<dbReference type="RefSeq" id="WP_345375602.1">
    <property type="nucleotide sequence ID" value="NZ_BAABLM010000003.1"/>
</dbReference>
<evidence type="ECO:0000256" key="1">
    <source>
        <dbReference type="ARBA" id="ARBA00022679"/>
    </source>
</evidence>
<accession>A0ABP8VXI3</accession>
<reference evidence="4" key="1">
    <citation type="journal article" date="2019" name="Int. J. Syst. Evol. Microbiol.">
        <title>The Global Catalogue of Microorganisms (GCM) 10K type strain sequencing project: providing services to taxonomists for standard genome sequencing and annotation.</title>
        <authorList>
            <consortium name="The Broad Institute Genomics Platform"/>
            <consortium name="The Broad Institute Genome Sequencing Center for Infectious Disease"/>
            <person name="Wu L."/>
            <person name="Ma J."/>
        </authorList>
    </citation>
    <scope>NUCLEOTIDE SEQUENCE [LARGE SCALE GENOMIC DNA]</scope>
    <source>
        <strain evidence="4">JCM 18956</strain>
    </source>
</reference>
<dbReference type="EMBL" id="BAABLM010000003">
    <property type="protein sequence ID" value="GAA4674667.1"/>
    <property type="molecule type" value="Genomic_DNA"/>
</dbReference>
<proteinExistence type="predicted"/>
<organism evidence="3 4">
    <name type="scientific">Frondihabitans cladoniiphilus</name>
    <dbReference type="NCBI Taxonomy" id="715785"/>
    <lineage>
        <taxon>Bacteria</taxon>
        <taxon>Bacillati</taxon>
        <taxon>Actinomycetota</taxon>
        <taxon>Actinomycetes</taxon>
        <taxon>Micrococcales</taxon>
        <taxon>Microbacteriaceae</taxon>
        <taxon>Frondihabitans</taxon>
    </lineage>
</organism>
<dbReference type="Pfam" id="PF00534">
    <property type="entry name" value="Glycos_transf_1"/>
    <property type="match status" value="1"/>
</dbReference>
<dbReference type="PANTHER" id="PTHR12526">
    <property type="entry name" value="GLYCOSYLTRANSFERASE"/>
    <property type="match status" value="1"/>
</dbReference>
<dbReference type="InterPro" id="IPR001296">
    <property type="entry name" value="Glyco_trans_1"/>
</dbReference>
<evidence type="ECO:0000313" key="4">
    <source>
        <dbReference type="Proteomes" id="UP001501295"/>
    </source>
</evidence>
<dbReference type="Gene3D" id="3.40.50.2000">
    <property type="entry name" value="Glycogen Phosphorylase B"/>
    <property type="match status" value="2"/>
</dbReference>
<gene>
    <name evidence="3" type="ORF">GCM10025780_18950</name>
</gene>
<evidence type="ECO:0000259" key="2">
    <source>
        <dbReference type="Pfam" id="PF00534"/>
    </source>
</evidence>
<feature type="domain" description="Glycosyl transferase family 1" evidence="2">
    <location>
        <begin position="209"/>
        <end position="357"/>
    </location>
</feature>
<protein>
    <recommendedName>
        <fullName evidence="2">Glycosyl transferase family 1 domain-containing protein</fullName>
    </recommendedName>
</protein>
<dbReference type="Proteomes" id="UP001501295">
    <property type="component" value="Unassembled WGS sequence"/>
</dbReference>
<keyword evidence="1" id="KW-0808">Transferase</keyword>
<comment type="caution">
    <text evidence="3">The sequence shown here is derived from an EMBL/GenBank/DDBJ whole genome shotgun (WGS) entry which is preliminary data.</text>
</comment>
<dbReference type="CDD" id="cd03801">
    <property type="entry name" value="GT4_PimA-like"/>
    <property type="match status" value="1"/>
</dbReference>
<keyword evidence="4" id="KW-1185">Reference proteome</keyword>
<name>A0ABP8VXI3_9MICO</name>
<evidence type="ECO:0000313" key="3">
    <source>
        <dbReference type="EMBL" id="GAA4674667.1"/>
    </source>
</evidence>